<accession>A0A1L4CXJ9</accession>
<evidence type="ECO:0000313" key="2">
    <source>
        <dbReference type="EMBL" id="APJ02668.1"/>
    </source>
</evidence>
<organism evidence="2 3">
    <name type="scientific">Silvanigrella aquatica</name>
    <dbReference type="NCBI Taxonomy" id="1915309"/>
    <lineage>
        <taxon>Bacteria</taxon>
        <taxon>Pseudomonadati</taxon>
        <taxon>Bdellovibrionota</taxon>
        <taxon>Oligoflexia</taxon>
        <taxon>Silvanigrellales</taxon>
        <taxon>Silvanigrellaceae</taxon>
        <taxon>Silvanigrella</taxon>
    </lineage>
</organism>
<keyword evidence="3" id="KW-1185">Reference proteome</keyword>
<dbReference type="EMBL" id="CP017834">
    <property type="protein sequence ID" value="APJ02668.1"/>
    <property type="molecule type" value="Genomic_DNA"/>
</dbReference>
<dbReference type="AlphaFoldDB" id="A0A1L4CXJ9"/>
<dbReference type="InterPro" id="IPR002589">
    <property type="entry name" value="Macro_dom"/>
</dbReference>
<gene>
    <name evidence="2" type="ORF">AXG55_01465</name>
</gene>
<dbReference type="RefSeq" id="WP_148696376.1">
    <property type="nucleotide sequence ID" value="NZ_CP017834.1"/>
</dbReference>
<evidence type="ECO:0000313" key="3">
    <source>
        <dbReference type="Proteomes" id="UP000184731"/>
    </source>
</evidence>
<proteinExistence type="predicted"/>
<dbReference type="OrthoDB" id="5294669at2"/>
<dbReference type="Pfam" id="PF01661">
    <property type="entry name" value="Macro"/>
    <property type="match status" value="1"/>
</dbReference>
<name>A0A1L4CXJ9_9BACT</name>
<dbReference type="Gene3D" id="3.40.220.10">
    <property type="entry name" value="Leucine Aminopeptidase, subunit E, domain 1"/>
    <property type="match status" value="1"/>
</dbReference>
<protein>
    <recommendedName>
        <fullName evidence="1">Macro domain-containing protein</fullName>
    </recommendedName>
</protein>
<evidence type="ECO:0000259" key="1">
    <source>
        <dbReference type="Pfam" id="PF01661"/>
    </source>
</evidence>
<dbReference type="Proteomes" id="UP000184731">
    <property type="component" value="Chromosome"/>
</dbReference>
<reference evidence="2 3" key="1">
    <citation type="submission" date="2016-10" db="EMBL/GenBank/DDBJ databases">
        <title>Silvanigrella aquatica sp. nov., isolated from a freshwater lake located in the Black Forest, Germany, description of Silvanigrellaceae fam. nov., Silvanigrellales ord. nov., reclassification of the order Bdellovibrionales in the class Oligoflexia, reclassification of the families Bacteriovoracaceae and Halobacteriovoraceae in the new order Bacteriovoracales ord. nov., and reclassification of the family Pseudobacteriovoracaceae in the order Oligoflexiales.</title>
        <authorList>
            <person name="Hahn M.W."/>
            <person name="Schmidt J."/>
            <person name="Koll U."/>
            <person name="Rohde M."/>
            <person name="Verbag S."/>
            <person name="Pitt A."/>
            <person name="Nakai R."/>
            <person name="Naganuma T."/>
            <person name="Lang E."/>
        </authorList>
    </citation>
    <scope>NUCLEOTIDE SEQUENCE [LARGE SCALE GENOMIC DNA]</scope>
    <source>
        <strain evidence="2 3">MWH-Nonnen-W8red</strain>
    </source>
</reference>
<sequence>MLFQIVENIFDLYPEAVAHPVNSIGLSHDLLSKKIKRIWPDYYRDYARACLRKHLEPYRCYHYQINALFGTNHIMTMTIRNNWQEKLKQESMRETIQSFIQQCHEQKITTVAIPIIESVPQKWLESEIENEAKKYYHNTLNTVYLFNNC</sequence>
<dbReference type="InterPro" id="IPR043472">
    <property type="entry name" value="Macro_dom-like"/>
</dbReference>
<dbReference type="SUPFAM" id="SSF52949">
    <property type="entry name" value="Macro domain-like"/>
    <property type="match status" value="1"/>
</dbReference>
<dbReference type="KEGG" id="saqi:AXG55_01465"/>
<dbReference type="STRING" id="1915309.AXG55_01465"/>
<feature type="domain" description="Macro" evidence="1">
    <location>
        <begin position="19"/>
        <end position="118"/>
    </location>
</feature>